<reference evidence="1 2" key="1">
    <citation type="journal article" date="2011" name="J. Bacteriol.">
        <title>Complete genome sequence of Burkholderia rhizoxinica, an endosymbiont of Rhizopus microsporus.</title>
        <authorList>
            <person name="Lackner G."/>
            <person name="Moebius N."/>
            <person name="Partida-Martinez L."/>
            <person name="Hertweck C."/>
        </authorList>
    </citation>
    <scope>NUCLEOTIDE SEQUENCE [LARGE SCALE GENOMIC DNA]</scope>
    <source>
        <strain evidence="2">DSM 19002 / CIP 109453 / HKI 454</strain>
    </source>
</reference>
<organism evidence="1 2">
    <name type="scientific">Mycetohabitans rhizoxinica (strain DSM 19002 / CIP 109453 / HKI 454)</name>
    <name type="common">Paraburkholderia rhizoxinica</name>
    <dbReference type="NCBI Taxonomy" id="882378"/>
    <lineage>
        <taxon>Bacteria</taxon>
        <taxon>Pseudomonadati</taxon>
        <taxon>Pseudomonadota</taxon>
        <taxon>Betaproteobacteria</taxon>
        <taxon>Burkholderiales</taxon>
        <taxon>Burkholderiaceae</taxon>
        <taxon>Mycetohabitans</taxon>
    </lineage>
</organism>
<name>E5AKV1_MYCRK</name>
<keyword evidence="1" id="KW-0560">Oxidoreductase</keyword>
<proteinExistence type="predicted"/>
<dbReference type="InterPro" id="IPR036188">
    <property type="entry name" value="FAD/NAD-bd_sf"/>
</dbReference>
<dbReference type="KEGG" id="brh:RBRH_01282"/>
<dbReference type="Gene3D" id="3.50.50.60">
    <property type="entry name" value="FAD/NAD(P)-binding domain"/>
    <property type="match status" value="1"/>
</dbReference>
<dbReference type="EC" id="1.14.13.18" evidence="1"/>
<dbReference type="AlphaFoldDB" id="E5AKV1"/>
<dbReference type="SUPFAM" id="SSF51905">
    <property type="entry name" value="FAD/NAD(P)-binding domain"/>
    <property type="match status" value="1"/>
</dbReference>
<dbReference type="GO" id="GO:0018665">
    <property type="term" value="F:4-hydroxyphenylacetate 1-monooxygenase activity"/>
    <property type="evidence" value="ECO:0007669"/>
    <property type="project" value="UniProtKB-EC"/>
</dbReference>
<keyword evidence="1" id="KW-0503">Monooxygenase</keyword>
<accession>E5AKV1</accession>
<dbReference type="STRING" id="882378.RBRH_01282"/>
<dbReference type="HOGENOM" id="CLU_2056993_0_0_4"/>
<dbReference type="EMBL" id="FR687359">
    <property type="protein sequence ID" value="CBW75908.1"/>
    <property type="molecule type" value="Genomic_DNA"/>
</dbReference>
<evidence type="ECO:0000313" key="2">
    <source>
        <dbReference type="Proteomes" id="UP000007437"/>
    </source>
</evidence>
<sequence length="119" mass="13690">MLRQAYPGDFARLGCGQRMLDKDMRWNVGRVFLYDELIYTFNLLPETGYTRPAFINLQRYYVEDYLAERAQHLPNLDLCWSNKVVGLAQDGAHVTLTVQTPDGTHAINARYVRTAMNSS</sequence>
<protein>
    <submittedName>
        <fullName evidence="1">4-hydroxyphenylacetate 1-monooxygenase</fullName>
        <ecNumber evidence="1">1.14.13.18</ecNumber>
    </submittedName>
</protein>
<gene>
    <name evidence="1" type="ordered locus">RBRH_01282</name>
</gene>
<evidence type="ECO:0000313" key="1">
    <source>
        <dbReference type="EMBL" id="CBW75908.1"/>
    </source>
</evidence>
<dbReference type="Proteomes" id="UP000007437">
    <property type="component" value="Chromosome"/>
</dbReference>
<dbReference type="eggNOG" id="COG0654">
    <property type="taxonomic scope" value="Bacteria"/>
</dbReference>